<dbReference type="InterPro" id="IPR013563">
    <property type="entry name" value="Oligopep_ABC_C"/>
</dbReference>
<dbReference type="Pfam" id="PF08352">
    <property type="entry name" value="oligo_HPY"/>
    <property type="match status" value="1"/>
</dbReference>
<keyword evidence="1" id="KW-0813">Transport</keyword>
<reference evidence="5 6" key="1">
    <citation type="submission" date="2018-05" db="EMBL/GenBank/DDBJ databases">
        <title>A metagenomic window into the 2 km-deep terrestrial subsurface aquifer revealed taxonomically and functionally diverse microbial community comprising novel uncultured bacterial lineages.</title>
        <authorList>
            <person name="Kadnikov V.V."/>
            <person name="Mardanov A.V."/>
            <person name="Beletsky A.V."/>
            <person name="Banks D."/>
            <person name="Pimenov N.V."/>
            <person name="Frank Y.A."/>
            <person name="Karnachuk O.V."/>
            <person name="Ravin N.V."/>
        </authorList>
    </citation>
    <scope>NUCLEOTIDE SEQUENCE [LARGE SCALE GENOMIC DNA]</scope>
    <source>
        <strain evidence="5">BY5</strain>
    </source>
</reference>
<dbReference type="NCBIfam" id="TIGR01727">
    <property type="entry name" value="oligo_HPY"/>
    <property type="match status" value="1"/>
</dbReference>
<dbReference type="GO" id="GO:0055085">
    <property type="term" value="P:transmembrane transport"/>
    <property type="evidence" value="ECO:0007669"/>
    <property type="project" value="UniProtKB-ARBA"/>
</dbReference>
<accession>A0A367ZRT0</accession>
<dbReference type="PROSITE" id="PS00211">
    <property type="entry name" value="ABC_TRANSPORTER_1"/>
    <property type="match status" value="1"/>
</dbReference>
<feature type="domain" description="ABC transporter" evidence="4">
    <location>
        <begin position="19"/>
        <end position="260"/>
    </location>
</feature>
<proteinExistence type="predicted"/>
<organism evidence="5 6">
    <name type="scientific">Candidatus Ozemobacter sibiricus</name>
    <dbReference type="NCBI Taxonomy" id="2268124"/>
    <lineage>
        <taxon>Bacteria</taxon>
        <taxon>Candidatus Ozemobacteria</taxon>
        <taxon>Candidatus Ozemobacterales</taxon>
        <taxon>Candidatus Ozemobacteraceae</taxon>
        <taxon>Candidatus Ozemobacter</taxon>
    </lineage>
</organism>
<dbReference type="GO" id="GO:0005524">
    <property type="term" value="F:ATP binding"/>
    <property type="evidence" value="ECO:0007669"/>
    <property type="project" value="UniProtKB-KW"/>
</dbReference>
<dbReference type="InterPro" id="IPR003439">
    <property type="entry name" value="ABC_transporter-like_ATP-bd"/>
</dbReference>
<sequence length="326" mass="36526">MLVVEGLTKRFPLEQPPLRRLRDWWRGRPPPVLTALQDVSFTVGARETLGILGESGSGKSTLARVLMGLYQPEAGRAFLLGEDLFTNDPKVRHHHRRRMQMVFQDPFGSLDPRMSIRRILAEPLAIHRPCPEAEWEGLMGRGLEEVGLDRDALDRYPAEFSGGQRQRISICRALILDPVLLIADEAVSALDVSVQAQILELLMRLKEGRGLSLIFISHDVAVVRQVADRVLVLYKGVIVESLPASCLLEDATHPYTQRLLGAALYLRENREFSAWEGSASQKPRSEPRPEGCPCQSWCDVAEARCGQPPPEVEVHPGHRVRCWRGG</sequence>
<dbReference type="GO" id="GO:0016887">
    <property type="term" value="F:ATP hydrolysis activity"/>
    <property type="evidence" value="ECO:0007669"/>
    <property type="project" value="InterPro"/>
</dbReference>
<keyword evidence="2" id="KW-0547">Nucleotide-binding</keyword>
<evidence type="ECO:0000313" key="5">
    <source>
        <dbReference type="EMBL" id="RCK80567.1"/>
    </source>
</evidence>
<keyword evidence="3 5" id="KW-0067">ATP-binding</keyword>
<dbReference type="AlphaFoldDB" id="A0A367ZRT0"/>
<evidence type="ECO:0000259" key="4">
    <source>
        <dbReference type="PROSITE" id="PS50893"/>
    </source>
</evidence>
<evidence type="ECO:0000256" key="2">
    <source>
        <dbReference type="ARBA" id="ARBA00022741"/>
    </source>
</evidence>
<dbReference type="InterPro" id="IPR050319">
    <property type="entry name" value="ABC_transp_ATP-bind"/>
</dbReference>
<dbReference type="InterPro" id="IPR003593">
    <property type="entry name" value="AAA+_ATPase"/>
</dbReference>
<dbReference type="InterPro" id="IPR027417">
    <property type="entry name" value="P-loop_NTPase"/>
</dbReference>
<evidence type="ECO:0000256" key="1">
    <source>
        <dbReference type="ARBA" id="ARBA00022448"/>
    </source>
</evidence>
<evidence type="ECO:0000256" key="3">
    <source>
        <dbReference type="ARBA" id="ARBA00022840"/>
    </source>
</evidence>
<evidence type="ECO:0000313" key="6">
    <source>
        <dbReference type="Proteomes" id="UP000252355"/>
    </source>
</evidence>
<dbReference type="CDD" id="cd03257">
    <property type="entry name" value="ABC_NikE_OppD_transporters"/>
    <property type="match status" value="1"/>
</dbReference>
<dbReference type="Gene3D" id="3.40.50.300">
    <property type="entry name" value="P-loop containing nucleotide triphosphate hydrolases"/>
    <property type="match status" value="1"/>
</dbReference>
<dbReference type="Proteomes" id="UP000252355">
    <property type="component" value="Unassembled WGS sequence"/>
</dbReference>
<dbReference type="SUPFAM" id="SSF52540">
    <property type="entry name" value="P-loop containing nucleoside triphosphate hydrolases"/>
    <property type="match status" value="1"/>
</dbReference>
<dbReference type="PROSITE" id="PS50893">
    <property type="entry name" value="ABC_TRANSPORTER_2"/>
    <property type="match status" value="1"/>
</dbReference>
<dbReference type="SMART" id="SM00382">
    <property type="entry name" value="AAA"/>
    <property type="match status" value="1"/>
</dbReference>
<protein>
    <submittedName>
        <fullName evidence="5">Oligopeptide transport ATP-binding protein OppF</fullName>
    </submittedName>
</protein>
<dbReference type="Pfam" id="PF00005">
    <property type="entry name" value="ABC_tran"/>
    <property type="match status" value="1"/>
</dbReference>
<gene>
    <name evidence="5" type="ORF">OZSIB_2880</name>
</gene>
<dbReference type="PANTHER" id="PTHR43776">
    <property type="entry name" value="TRANSPORT ATP-BINDING PROTEIN"/>
    <property type="match status" value="1"/>
</dbReference>
<comment type="caution">
    <text evidence="5">The sequence shown here is derived from an EMBL/GenBank/DDBJ whole genome shotgun (WGS) entry which is preliminary data.</text>
</comment>
<dbReference type="InterPro" id="IPR017871">
    <property type="entry name" value="ABC_transporter-like_CS"/>
</dbReference>
<name>A0A367ZRT0_9BACT</name>
<dbReference type="GO" id="GO:0015833">
    <property type="term" value="P:peptide transport"/>
    <property type="evidence" value="ECO:0007669"/>
    <property type="project" value="InterPro"/>
</dbReference>
<dbReference type="EMBL" id="QOQW01000005">
    <property type="protein sequence ID" value="RCK80567.1"/>
    <property type="molecule type" value="Genomic_DNA"/>
</dbReference>